<feature type="region of interest" description="Disordered" evidence="1">
    <location>
        <begin position="1"/>
        <end position="35"/>
    </location>
</feature>
<evidence type="ECO:0000256" key="1">
    <source>
        <dbReference type="SAM" id="MobiDB-lite"/>
    </source>
</evidence>
<sequence>MKEGKEEYTRNYNLQSSLMTKASQGKTQSEQPLEVNAKSIESKSTSSILNLDPVMAQLQSLFEKSGLDLLAISQKPEYLNKTEDTSKLYSRFTFYQKVVAPQILGAELNILLGVVAIVSAVFTGGGSLLLYTLVAGELILGGAEIKINAEKLGDLYDGEYYTNPKFLGMDQDVVNALGLVLGGAELSLGLKALLKSGDYAANARYIDDLEDIMDDVRLGPNGTGKIDDFAKEPFLPDEYYQKIDNYLAKAIAARDAEVARIQALSKTQQSKFTTVVAGVDLRTGEVIVGSKNSAIFKGHAICAEDLVISQLIPLTNANIIMTSAIRPRTGAVIAVCTRCQIKFPVNQFIKGTVFD</sequence>
<feature type="compositionally biased region" description="Polar residues" evidence="1">
    <location>
        <begin position="10"/>
        <end position="31"/>
    </location>
</feature>
<protein>
    <submittedName>
        <fullName evidence="3">Uncharacterized protein</fullName>
    </submittedName>
</protein>
<dbReference type="Proteomes" id="UP000076967">
    <property type="component" value="Unassembled WGS sequence"/>
</dbReference>
<gene>
    <name evidence="3" type="ORF">PGLA_20690</name>
</gene>
<comment type="caution">
    <text evidence="3">The sequence shown here is derived from an EMBL/GenBank/DDBJ whole genome shotgun (WGS) entry which is preliminary data.</text>
</comment>
<keyword evidence="4" id="KW-1185">Reference proteome</keyword>
<name>A0A168H3T9_9BACL</name>
<dbReference type="AlphaFoldDB" id="A0A168H3T9"/>
<evidence type="ECO:0000256" key="2">
    <source>
        <dbReference type="SAM" id="Phobius"/>
    </source>
</evidence>
<proteinExistence type="predicted"/>
<evidence type="ECO:0000313" key="3">
    <source>
        <dbReference type="EMBL" id="OAB37791.1"/>
    </source>
</evidence>
<keyword evidence="2" id="KW-0472">Membrane</keyword>
<reference evidence="3 4" key="1">
    <citation type="submission" date="2016-03" db="EMBL/GenBank/DDBJ databases">
        <title>Draft genome sequence of Paenibacillus glacialis DSM 22343.</title>
        <authorList>
            <person name="Shin S.-K."/>
            <person name="Yi H."/>
        </authorList>
    </citation>
    <scope>NUCLEOTIDE SEQUENCE [LARGE SCALE GENOMIC DNA]</scope>
    <source>
        <strain evidence="3 4">DSM 22343</strain>
    </source>
</reference>
<keyword evidence="2" id="KW-1133">Transmembrane helix</keyword>
<dbReference type="EMBL" id="LVJH01000050">
    <property type="protein sequence ID" value="OAB37791.1"/>
    <property type="molecule type" value="Genomic_DNA"/>
</dbReference>
<feature type="transmembrane region" description="Helical" evidence="2">
    <location>
        <begin position="110"/>
        <end position="134"/>
    </location>
</feature>
<evidence type="ECO:0000313" key="4">
    <source>
        <dbReference type="Proteomes" id="UP000076967"/>
    </source>
</evidence>
<dbReference type="STRING" id="494026.PGLA_20690"/>
<organism evidence="3 4">
    <name type="scientific">Paenibacillus glacialis</name>
    <dbReference type="NCBI Taxonomy" id="494026"/>
    <lineage>
        <taxon>Bacteria</taxon>
        <taxon>Bacillati</taxon>
        <taxon>Bacillota</taxon>
        <taxon>Bacilli</taxon>
        <taxon>Bacillales</taxon>
        <taxon>Paenibacillaceae</taxon>
        <taxon>Paenibacillus</taxon>
    </lineage>
</organism>
<keyword evidence="2" id="KW-0812">Transmembrane</keyword>
<accession>A0A168H3T9</accession>